<feature type="region of interest" description="Disordered" evidence="1">
    <location>
        <begin position="1"/>
        <end position="33"/>
    </location>
</feature>
<accession>A0A151WTE5</accession>
<evidence type="ECO:0000256" key="1">
    <source>
        <dbReference type="SAM" id="MobiDB-lite"/>
    </source>
</evidence>
<name>A0A151WTE5_9HYME</name>
<sequence length="301" mass="33881">MSALSRTGITEASRDQNVMAKGRREGRMKRGTEEVKRANERASGATREISGCAIDWRADDANAQPTSTSIQKDYIASTGRIRGNQETVHRWAELEIENRGCMEIRATKRGMSQENLKIIVRGKDCGGFSVLTARKLDGDSRREKERRRDIYAITNEATSLEKVKWKKFYEGIECDAKHVERNMRRKGVRGDRMLLPVYRATVQYVARLGHAVERCRCETRRWSTAEERPFRLVSADKNLTVNGGCPGAEGREMKRAAKETRVRAGDPGIVADAVAAFCGRINVDYISVHQLLSTTLKSSEL</sequence>
<dbReference type="EMBL" id="KQ982753">
    <property type="protein sequence ID" value="KYQ51202.1"/>
    <property type="molecule type" value="Genomic_DNA"/>
</dbReference>
<keyword evidence="3" id="KW-1185">Reference proteome</keyword>
<dbReference type="AlphaFoldDB" id="A0A151WTE5"/>
<feature type="compositionally biased region" description="Polar residues" evidence="1">
    <location>
        <begin position="1"/>
        <end position="10"/>
    </location>
</feature>
<feature type="compositionally biased region" description="Basic and acidic residues" evidence="1">
    <location>
        <begin position="22"/>
        <end position="33"/>
    </location>
</feature>
<evidence type="ECO:0000313" key="2">
    <source>
        <dbReference type="EMBL" id="KYQ51202.1"/>
    </source>
</evidence>
<organism evidence="2 3">
    <name type="scientific">Mycetomoellerius zeteki</name>
    <dbReference type="NCBI Taxonomy" id="64791"/>
    <lineage>
        <taxon>Eukaryota</taxon>
        <taxon>Metazoa</taxon>
        <taxon>Ecdysozoa</taxon>
        <taxon>Arthropoda</taxon>
        <taxon>Hexapoda</taxon>
        <taxon>Insecta</taxon>
        <taxon>Pterygota</taxon>
        <taxon>Neoptera</taxon>
        <taxon>Endopterygota</taxon>
        <taxon>Hymenoptera</taxon>
        <taxon>Apocrita</taxon>
        <taxon>Aculeata</taxon>
        <taxon>Formicoidea</taxon>
        <taxon>Formicidae</taxon>
        <taxon>Myrmicinae</taxon>
        <taxon>Mycetomoellerius</taxon>
    </lineage>
</organism>
<proteinExistence type="predicted"/>
<gene>
    <name evidence="2" type="ORF">ALC60_09667</name>
</gene>
<reference evidence="2 3" key="1">
    <citation type="submission" date="2015-09" db="EMBL/GenBank/DDBJ databases">
        <title>Trachymyrmex zeteki WGS genome.</title>
        <authorList>
            <person name="Nygaard S."/>
            <person name="Hu H."/>
            <person name="Boomsma J."/>
            <person name="Zhang G."/>
        </authorList>
    </citation>
    <scope>NUCLEOTIDE SEQUENCE [LARGE SCALE GENOMIC DNA]</scope>
    <source>
        <strain evidence="2">Tzet28-1</strain>
        <tissue evidence="2">Whole body</tissue>
    </source>
</reference>
<evidence type="ECO:0000313" key="3">
    <source>
        <dbReference type="Proteomes" id="UP000075809"/>
    </source>
</evidence>
<protein>
    <submittedName>
        <fullName evidence="2">Uncharacterized protein</fullName>
    </submittedName>
</protein>
<dbReference type="Proteomes" id="UP000075809">
    <property type="component" value="Unassembled WGS sequence"/>
</dbReference>